<evidence type="ECO:0008006" key="4">
    <source>
        <dbReference type="Google" id="ProtNLM"/>
    </source>
</evidence>
<dbReference type="AlphaFoldDB" id="A0A395NRP7"/>
<comment type="caution">
    <text evidence="2">The sequence shown here is derived from an EMBL/GenBank/DDBJ whole genome shotgun (WGS) entry which is preliminary data.</text>
</comment>
<keyword evidence="1" id="KW-1133">Transmembrane helix</keyword>
<dbReference type="Proteomes" id="UP000266272">
    <property type="component" value="Unassembled WGS sequence"/>
</dbReference>
<dbReference type="EMBL" id="PXOA01000199">
    <property type="protein sequence ID" value="RFU78614.1"/>
    <property type="molecule type" value="Genomic_DNA"/>
</dbReference>
<dbReference type="InterPro" id="IPR025444">
    <property type="entry name" value="Monooxy_af470"/>
</dbReference>
<sequence>MDFQHFAPQINKIPKVTPKQSASIAFRNTLRDNFTISTWLAMGAILQGLLVFLVRPTFAVAPAALILFYRFSRTMLMHFGIIRNTQMDGVLTGKYTVQIPDRDGNPPSESSEQSIAIIMLGFRTNHALGIFGPGAREIGDYFQGMMANLSEEKATNGYLGVSYYTSSNDRLTTNGTMACCYFRTVEDIHRFAHSAIHREAWDWWNKITATHPHMSIMHEVYSAPKKNWENIFVNYHLTGIGEIQKPVIINGQEFKPIVNAVRGPLSTQKGRIGQPGLSANAKQYPADIKA</sequence>
<evidence type="ECO:0000313" key="3">
    <source>
        <dbReference type="Proteomes" id="UP000266272"/>
    </source>
</evidence>
<accession>A0A395NRP7</accession>
<dbReference type="SUPFAM" id="SSF54909">
    <property type="entry name" value="Dimeric alpha+beta barrel"/>
    <property type="match status" value="1"/>
</dbReference>
<keyword evidence="3" id="KW-1185">Reference proteome</keyword>
<gene>
    <name evidence="2" type="ORF">TARUN_3584</name>
</gene>
<dbReference type="Pfam" id="PF13826">
    <property type="entry name" value="Monooxy_af470-like"/>
    <property type="match status" value="1"/>
</dbReference>
<keyword evidence="1" id="KW-0812">Transmembrane</keyword>
<name>A0A395NRP7_TRIAR</name>
<dbReference type="InterPro" id="IPR011008">
    <property type="entry name" value="Dimeric_a/b-barrel"/>
</dbReference>
<protein>
    <recommendedName>
        <fullName evidence="4">Monooxygenase</fullName>
    </recommendedName>
</protein>
<reference evidence="2 3" key="1">
    <citation type="journal article" date="2018" name="PLoS Pathog.">
        <title>Evolution of structural diversity of trichothecenes, a family of toxins produced by plant pathogenic and entomopathogenic fungi.</title>
        <authorList>
            <person name="Proctor R.H."/>
            <person name="McCormick S.P."/>
            <person name="Kim H.S."/>
            <person name="Cardoza R.E."/>
            <person name="Stanley A.M."/>
            <person name="Lindo L."/>
            <person name="Kelly A."/>
            <person name="Brown D.W."/>
            <person name="Lee T."/>
            <person name="Vaughan M.M."/>
            <person name="Alexander N.J."/>
            <person name="Busman M."/>
            <person name="Gutierrez S."/>
        </authorList>
    </citation>
    <scope>NUCLEOTIDE SEQUENCE [LARGE SCALE GENOMIC DNA]</scope>
    <source>
        <strain evidence="2 3">IBT 40837</strain>
    </source>
</reference>
<feature type="transmembrane region" description="Helical" evidence="1">
    <location>
        <begin position="39"/>
        <end position="69"/>
    </location>
</feature>
<dbReference type="OrthoDB" id="3202396at2759"/>
<evidence type="ECO:0000313" key="2">
    <source>
        <dbReference type="EMBL" id="RFU78614.1"/>
    </source>
</evidence>
<keyword evidence="1" id="KW-0472">Membrane</keyword>
<dbReference type="STRING" id="490622.A0A395NRP7"/>
<proteinExistence type="predicted"/>
<organism evidence="2 3">
    <name type="scientific">Trichoderma arundinaceum</name>
    <dbReference type="NCBI Taxonomy" id="490622"/>
    <lineage>
        <taxon>Eukaryota</taxon>
        <taxon>Fungi</taxon>
        <taxon>Dikarya</taxon>
        <taxon>Ascomycota</taxon>
        <taxon>Pezizomycotina</taxon>
        <taxon>Sordariomycetes</taxon>
        <taxon>Hypocreomycetidae</taxon>
        <taxon>Hypocreales</taxon>
        <taxon>Hypocreaceae</taxon>
        <taxon>Trichoderma</taxon>
    </lineage>
</organism>
<evidence type="ECO:0000256" key="1">
    <source>
        <dbReference type="SAM" id="Phobius"/>
    </source>
</evidence>